<dbReference type="GO" id="GO:0003676">
    <property type="term" value="F:nucleic acid binding"/>
    <property type="evidence" value="ECO:0007669"/>
    <property type="project" value="InterPro"/>
</dbReference>
<dbReference type="SUPFAM" id="SSF52540">
    <property type="entry name" value="P-loop containing nucleoside triphosphate hydrolases"/>
    <property type="match status" value="1"/>
</dbReference>
<evidence type="ECO:0000259" key="14">
    <source>
        <dbReference type="PROSITE" id="PS50174"/>
    </source>
</evidence>
<feature type="domain" description="G-patch" evidence="14">
    <location>
        <begin position="25"/>
        <end position="71"/>
    </location>
</feature>
<dbReference type="InterPro" id="IPR000467">
    <property type="entry name" value="G_patch_dom"/>
</dbReference>
<dbReference type="GO" id="GO:0005737">
    <property type="term" value="C:cytoplasm"/>
    <property type="evidence" value="ECO:0007669"/>
    <property type="project" value="InterPro"/>
</dbReference>
<sequence>MGLSGRKVKQRISADPRNLTWADDASKFGATYLAKFGWSSSQGLGVSGEGRTSHIKVNQKLDMLGIGAAQSKDPNGIAWKQNKDFENLLRRLNTDIAEAGQSEKDEAEDAEINEERQKKEQKKEKKRKREEEKEEKKKRRRKAEDGDEEEKVGPEETTSETAEVLRPETPSMQSKIPVVPRHRSHRARHIAAKSFASKSAAAISEVLGVSSAPSSSATTAAATPSGFLTPIESDANLEKLTTSTKSVADYFKERLLAKSSGKSTPLAPSASSFGSMPARDDDDDDDDTPRAGLGVSRSKGLEDPDDILRRGLGPGHLTLSQTVSGSTASSSPLATSRFASMFASFTPSSASREDAPINCPEEHAEDDNSEKQTKEKKQKIRDGNKDKKKDKKRRNKTELENADIMPQVDDESTLMEKKKKRKEEHRLAKTRKQEVDPENQTTETVAGEGDKKEERKRKKEKKKNKQQEQSSSKSHTMLSVPPSRAPSPGPNRHDPGYTRKASIVLIGMRGVGKTTLGTIAAKALGWELIDTDRLIEKQFKVSIATFIETQGWDQFREIESGILETSLRSHRTAAVIACGGGIVELSSNRQLLQKFRAHGPVIHVLREKDAVLEFLRNSSQYPPLLHETAKEAWDRRESLFRECCSFEFVSLTVPIPPTPEYFGGDMTADQTFALKPVEEDFFRLLRFIHGVDTNKVVLSPRGPRTYFLALTYDDIGKAVPVLEDISLGIDLWEIRGDLLASYDLTFLSFQISTLRHHSTLPILLTWRTVSQGGKYPDVSSKDPDAMKAYQQLLHHALRLGVEYIDLEITLPESTFSEIVAQKGNTSVLGSYHDWKGNLVWMSPQTRQLYDRMVRSGSDIVKIASMAKTFEDNMSLRQFVGTLDRNATPLLAINMGPEGKISRVLNPILSPLSHPLLPRAAAPGQISFYESQTILYLTGLLPAKKYYLFGRSISHSMSPTIHNAAFATLGLPHTYELKETKTVEELREVLTSPSFGGASVTIPYKVDIIPLLTHISRHARIIGAVNTVTPHSGGRGFTGDNTDWRAIKTCLQRSLTPANVVTSTTTALVLGAGGTSRAALYALHQIGVINIYIYNRTRKRAELLANDFTQLDPLLRIHVLDKLDVPLPFSPMPTMIVSTIPATASGTMTPSTEPIDIGLRSEHLSSAGGVAIELAYERRMTRLLELAQQKRDQGISWAVVEGIELLLEQGYEQCRIWTSRRAPKSKVREKVLEVYAKSKGSSTTQANWETPESVTDLGSSSTQLNK</sequence>
<keyword evidence="7" id="KW-0547">Nucleotide-binding</keyword>
<feature type="compositionally biased region" description="Polar residues" evidence="13">
    <location>
        <begin position="1238"/>
        <end position="1265"/>
    </location>
</feature>
<dbReference type="GO" id="GO:0008652">
    <property type="term" value="P:amino acid biosynthetic process"/>
    <property type="evidence" value="ECO:0007669"/>
    <property type="project" value="UniProtKB-KW"/>
</dbReference>
<dbReference type="GO" id="GO:0004764">
    <property type="term" value="F:shikimate 3-dehydrogenase (NADP+) activity"/>
    <property type="evidence" value="ECO:0007669"/>
    <property type="project" value="InterPro"/>
</dbReference>
<keyword evidence="9" id="KW-0067">ATP-binding</keyword>
<dbReference type="SUPFAM" id="SSF53223">
    <property type="entry name" value="Aminoacid dehydrogenase-like, N-terminal domain"/>
    <property type="match status" value="1"/>
</dbReference>
<comment type="similarity">
    <text evidence="3">In the N-terminal section; belongs to the shikimate kinase family.</text>
</comment>
<feature type="compositionally biased region" description="Basic and acidic residues" evidence="13">
    <location>
        <begin position="113"/>
        <end position="135"/>
    </location>
</feature>
<dbReference type="InterPro" id="IPR027417">
    <property type="entry name" value="P-loop_NTPase"/>
</dbReference>
<dbReference type="InterPro" id="IPR023000">
    <property type="entry name" value="Shikimate_kinase_CS"/>
</dbReference>
<evidence type="ECO:0000256" key="4">
    <source>
        <dbReference type="ARBA" id="ARBA00012154"/>
    </source>
</evidence>
<dbReference type="InterPro" id="IPR000623">
    <property type="entry name" value="Shikimate_kinase/TSH1"/>
</dbReference>
<dbReference type="CDD" id="cd00502">
    <property type="entry name" value="DHQase_I"/>
    <property type="match status" value="1"/>
</dbReference>
<keyword evidence="8" id="KW-0418">Kinase</keyword>
<comment type="caution">
    <text evidence="15">The sequence shown here is derived from an EMBL/GenBank/DDBJ whole genome shotgun (WGS) entry which is preliminary data.</text>
</comment>
<dbReference type="InterPro" id="IPR041121">
    <property type="entry name" value="SDH_C"/>
</dbReference>
<dbReference type="Pfam" id="PF18317">
    <property type="entry name" value="SDH_C"/>
    <property type="match status" value="1"/>
</dbReference>
<dbReference type="InterPro" id="IPR010110">
    <property type="entry name" value="Shikimate_DH_AroM-type"/>
</dbReference>
<dbReference type="InterPro" id="IPR031322">
    <property type="entry name" value="Shikimate/glucono_kinase"/>
</dbReference>
<dbReference type="Pfam" id="PF08501">
    <property type="entry name" value="Shikimate_dh_N"/>
    <property type="match status" value="1"/>
</dbReference>
<dbReference type="Pfam" id="PF01202">
    <property type="entry name" value="SKI"/>
    <property type="match status" value="1"/>
</dbReference>
<evidence type="ECO:0000256" key="9">
    <source>
        <dbReference type="ARBA" id="ARBA00022840"/>
    </source>
</evidence>
<accession>A0A0W0EX36</accession>
<feature type="region of interest" description="Disordered" evidence="13">
    <location>
        <begin position="258"/>
        <end position="332"/>
    </location>
</feature>
<dbReference type="PANTHER" id="PTHR21089:SF1">
    <property type="entry name" value="BIFUNCTIONAL 3-DEHYDROQUINATE DEHYDRATASE_SHIKIMATE DEHYDROGENASE, CHLOROPLASTIC"/>
    <property type="match status" value="1"/>
</dbReference>
<dbReference type="HAMAP" id="MF_00109">
    <property type="entry name" value="Shikimate_kinase"/>
    <property type="match status" value="1"/>
</dbReference>
<keyword evidence="5" id="KW-0028">Amino-acid biosynthesis</keyword>
<dbReference type="GO" id="GO:0004765">
    <property type="term" value="F:shikimate kinase activity"/>
    <property type="evidence" value="ECO:0007669"/>
    <property type="project" value="UniProtKB-EC"/>
</dbReference>
<dbReference type="SMART" id="SM00443">
    <property type="entry name" value="G_patch"/>
    <property type="match status" value="1"/>
</dbReference>
<dbReference type="GO" id="GO:0005524">
    <property type="term" value="F:ATP binding"/>
    <property type="evidence" value="ECO:0007669"/>
    <property type="project" value="UniProtKB-KW"/>
</dbReference>
<keyword evidence="10" id="KW-0057">Aromatic amino acid biosynthesis</keyword>
<dbReference type="Gene3D" id="3.40.50.720">
    <property type="entry name" value="NAD(P)-binding Rossmann-like Domain"/>
    <property type="match status" value="1"/>
</dbReference>
<dbReference type="InterPro" id="IPR013785">
    <property type="entry name" value="Aldolase_TIM"/>
</dbReference>
<dbReference type="PROSITE" id="PS01128">
    <property type="entry name" value="SHIKIMATE_KINASE"/>
    <property type="match status" value="1"/>
</dbReference>
<evidence type="ECO:0000256" key="6">
    <source>
        <dbReference type="ARBA" id="ARBA00022679"/>
    </source>
</evidence>
<feature type="compositionally biased region" description="Basic and acidic residues" evidence="13">
    <location>
        <begin position="424"/>
        <end position="435"/>
    </location>
</feature>
<dbReference type="Pfam" id="PF01488">
    <property type="entry name" value="Shikimate_DH"/>
    <property type="match status" value="1"/>
</dbReference>
<feature type="region of interest" description="Disordered" evidence="13">
    <location>
        <begin position="209"/>
        <end position="236"/>
    </location>
</feature>
<proteinExistence type="inferred from homology"/>
<feature type="region of interest" description="Disordered" evidence="13">
    <location>
        <begin position="346"/>
        <end position="497"/>
    </location>
</feature>
<name>A0A0W0EX36_MONRR</name>
<comment type="similarity">
    <text evidence="2">In the 2nd section; belongs to the type-I 3-dehydroquinase family.</text>
</comment>
<evidence type="ECO:0000256" key="1">
    <source>
        <dbReference type="ARBA" id="ARBA00004842"/>
    </source>
</evidence>
<dbReference type="EC" id="2.7.1.71" evidence="4"/>
<evidence type="ECO:0000313" key="16">
    <source>
        <dbReference type="Proteomes" id="UP000054988"/>
    </source>
</evidence>
<keyword evidence="6" id="KW-0808">Transferase</keyword>
<evidence type="ECO:0000256" key="13">
    <source>
        <dbReference type="SAM" id="MobiDB-lite"/>
    </source>
</evidence>
<dbReference type="Pfam" id="PF01585">
    <property type="entry name" value="G-patch"/>
    <property type="match status" value="1"/>
</dbReference>
<dbReference type="Gene3D" id="3.40.50.300">
    <property type="entry name" value="P-loop containing nucleotide triphosphate hydrolases"/>
    <property type="match status" value="1"/>
</dbReference>
<evidence type="ECO:0000256" key="2">
    <source>
        <dbReference type="ARBA" id="ARBA00006477"/>
    </source>
</evidence>
<comment type="catalytic activity">
    <reaction evidence="12">
        <text>shikimate + ATP = 3-phosphoshikimate + ADP + H(+)</text>
        <dbReference type="Rhea" id="RHEA:13121"/>
        <dbReference type="ChEBI" id="CHEBI:15378"/>
        <dbReference type="ChEBI" id="CHEBI:30616"/>
        <dbReference type="ChEBI" id="CHEBI:36208"/>
        <dbReference type="ChEBI" id="CHEBI:145989"/>
        <dbReference type="ChEBI" id="CHEBI:456216"/>
        <dbReference type="EC" id="2.7.1.71"/>
    </reaction>
</comment>
<dbReference type="NCBIfam" id="TIGR01093">
    <property type="entry name" value="aroD"/>
    <property type="match status" value="1"/>
</dbReference>
<dbReference type="Pfam" id="PF01487">
    <property type="entry name" value="DHquinase_I"/>
    <property type="match status" value="1"/>
</dbReference>
<evidence type="ECO:0000256" key="5">
    <source>
        <dbReference type="ARBA" id="ARBA00022605"/>
    </source>
</evidence>
<evidence type="ECO:0000313" key="15">
    <source>
        <dbReference type="EMBL" id="KTB28648.1"/>
    </source>
</evidence>
<feature type="compositionally biased region" description="Low complexity" evidence="13">
    <location>
        <begin position="209"/>
        <end position="225"/>
    </location>
</feature>
<dbReference type="eggNOG" id="KOG0692">
    <property type="taxonomic scope" value="Eukaryota"/>
</dbReference>
<dbReference type="EMBL" id="LATX01002469">
    <property type="protein sequence ID" value="KTB28648.1"/>
    <property type="molecule type" value="Genomic_DNA"/>
</dbReference>
<feature type="region of interest" description="Disordered" evidence="13">
    <location>
        <begin position="1237"/>
        <end position="1265"/>
    </location>
</feature>
<feature type="compositionally biased region" description="Basic residues" evidence="13">
    <location>
        <begin position="454"/>
        <end position="464"/>
    </location>
</feature>
<dbReference type="GO" id="GO:0003855">
    <property type="term" value="F:3-dehydroquinate dehydratase activity"/>
    <property type="evidence" value="ECO:0007669"/>
    <property type="project" value="InterPro"/>
</dbReference>
<dbReference type="SUPFAM" id="SSF51569">
    <property type="entry name" value="Aldolase"/>
    <property type="match status" value="1"/>
</dbReference>
<feature type="compositionally biased region" description="Basic residues" evidence="13">
    <location>
        <begin position="180"/>
        <end position="189"/>
    </location>
</feature>
<evidence type="ECO:0000256" key="10">
    <source>
        <dbReference type="ARBA" id="ARBA00023141"/>
    </source>
</evidence>
<dbReference type="PANTHER" id="PTHR21089">
    <property type="entry name" value="SHIKIMATE DEHYDROGENASE"/>
    <property type="match status" value="1"/>
</dbReference>
<dbReference type="GO" id="GO:0009073">
    <property type="term" value="P:aromatic amino acid family biosynthetic process"/>
    <property type="evidence" value="ECO:0007669"/>
    <property type="project" value="UniProtKB-KW"/>
</dbReference>
<dbReference type="GO" id="GO:0019632">
    <property type="term" value="P:shikimate metabolic process"/>
    <property type="evidence" value="ECO:0007669"/>
    <property type="project" value="TreeGrafter"/>
</dbReference>
<feature type="compositionally biased region" description="Low complexity" evidence="13">
    <location>
        <begin position="320"/>
        <end position="332"/>
    </location>
</feature>
<dbReference type="InterPro" id="IPR022893">
    <property type="entry name" value="Shikimate_DH_fam"/>
</dbReference>
<evidence type="ECO:0000256" key="3">
    <source>
        <dbReference type="ARBA" id="ARBA00009349"/>
    </source>
</evidence>
<protein>
    <recommendedName>
        <fullName evidence="4">shikimate kinase</fullName>
        <ecNumber evidence="4">2.7.1.71</ecNumber>
    </recommendedName>
</protein>
<feature type="compositionally biased region" description="Basic and acidic residues" evidence="13">
    <location>
        <begin position="369"/>
        <end position="387"/>
    </location>
</feature>
<feature type="region of interest" description="Disordered" evidence="13">
    <location>
        <begin position="97"/>
        <end position="189"/>
    </location>
</feature>
<organism evidence="15 16">
    <name type="scientific">Moniliophthora roreri</name>
    <name type="common">Frosty pod rot fungus</name>
    <name type="synonym">Monilia roreri</name>
    <dbReference type="NCBI Taxonomy" id="221103"/>
    <lineage>
        <taxon>Eukaryota</taxon>
        <taxon>Fungi</taxon>
        <taxon>Dikarya</taxon>
        <taxon>Basidiomycota</taxon>
        <taxon>Agaricomycotina</taxon>
        <taxon>Agaricomycetes</taxon>
        <taxon>Agaricomycetidae</taxon>
        <taxon>Agaricales</taxon>
        <taxon>Marasmiineae</taxon>
        <taxon>Marasmiaceae</taxon>
        <taxon>Moniliophthora</taxon>
    </lineage>
</organism>
<dbReference type="UniPathway" id="UPA00053">
    <property type="reaction ID" value="UER00088"/>
</dbReference>
<dbReference type="PRINTS" id="PR01100">
    <property type="entry name" value="SHIKIMTKNASE"/>
</dbReference>
<dbReference type="Proteomes" id="UP000054988">
    <property type="component" value="Unassembled WGS sequence"/>
</dbReference>
<dbReference type="GO" id="GO:0009423">
    <property type="term" value="P:chorismate biosynthetic process"/>
    <property type="evidence" value="ECO:0007669"/>
    <property type="project" value="UniProtKB-UniPathway"/>
</dbReference>
<evidence type="ECO:0000256" key="11">
    <source>
        <dbReference type="ARBA" id="ARBA00023239"/>
    </source>
</evidence>
<dbReference type="CDD" id="cd00464">
    <property type="entry name" value="SK"/>
    <property type="match status" value="1"/>
</dbReference>
<evidence type="ECO:0000256" key="12">
    <source>
        <dbReference type="ARBA" id="ARBA00048567"/>
    </source>
</evidence>
<comment type="pathway">
    <text evidence="1">Metabolic intermediate biosynthesis; chorismate biosynthesis; chorismate from D-erythrose 4-phosphate and phosphoenolpyruvate: step 5/7.</text>
</comment>
<reference evidence="15 16" key="1">
    <citation type="submission" date="2015-12" db="EMBL/GenBank/DDBJ databases">
        <title>Draft genome sequence of Moniliophthora roreri, the causal agent of frosty pod rot of cacao.</title>
        <authorList>
            <person name="Aime M.C."/>
            <person name="Diaz-Valderrama J.R."/>
            <person name="Kijpornyongpan T."/>
            <person name="Phillips-Mora W."/>
        </authorList>
    </citation>
    <scope>NUCLEOTIDE SEQUENCE [LARGE SCALE GENOMIC DNA]</scope>
    <source>
        <strain evidence="15 16">MCA 2952</strain>
    </source>
</reference>
<dbReference type="InterPro" id="IPR006151">
    <property type="entry name" value="Shikm_DH/Glu-tRNA_Rdtase"/>
</dbReference>
<evidence type="ECO:0000256" key="7">
    <source>
        <dbReference type="ARBA" id="ARBA00022741"/>
    </source>
</evidence>
<dbReference type="Gene3D" id="3.40.50.10860">
    <property type="entry name" value="Leucine Dehydrogenase, chain A, domain 1"/>
    <property type="match status" value="1"/>
</dbReference>
<dbReference type="NCBIfam" id="TIGR01809">
    <property type="entry name" value="Shik-DH-AROM"/>
    <property type="match status" value="1"/>
</dbReference>
<dbReference type="SUPFAM" id="SSF51735">
    <property type="entry name" value="NAD(P)-binding Rossmann-fold domains"/>
    <property type="match status" value="1"/>
</dbReference>
<keyword evidence="11" id="KW-0456">Lyase</keyword>
<dbReference type="InterPro" id="IPR046346">
    <property type="entry name" value="Aminoacid_DH-like_N_sf"/>
</dbReference>
<feature type="compositionally biased region" description="Basic and acidic residues" evidence="13">
    <location>
        <begin position="299"/>
        <end position="309"/>
    </location>
</feature>
<dbReference type="InterPro" id="IPR013708">
    <property type="entry name" value="Shikimate_DH-bd_N"/>
</dbReference>
<dbReference type="PROSITE" id="PS50174">
    <property type="entry name" value="G_PATCH"/>
    <property type="match status" value="1"/>
</dbReference>
<dbReference type="InterPro" id="IPR018508">
    <property type="entry name" value="3-dehydroquinate_DH_AS"/>
</dbReference>
<evidence type="ECO:0000256" key="8">
    <source>
        <dbReference type="ARBA" id="ARBA00022777"/>
    </source>
</evidence>
<dbReference type="PROSITE" id="PS01028">
    <property type="entry name" value="DEHYDROQUINASE_I"/>
    <property type="match status" value="1"/>
</dbReference>
<gene>
    <name evidence="15" type="ORF">WG66_18851</name>
</gene>
<dbReference type="InterPro" id="IPR001381">
    <property type="entry name" value="DHquinase_I"/>
</dbReference>
<dbReference type="CDD" id="cd01065">
    <property type="entry name" value="NAD_bind_Shikimate_DH"/>
    <property type="match status" value="1"/>
</dbReference>
<dbReference type="InterPro" id="IPR036291">
    <property type="entry name" value="NAD(P)-bd_dom_sf"/>
</dbReference>
<dbReference type="AlphaFoldDB" id="A0A0W0EX36"/>
<dbReference type="Gene3D" id="3.20.20.70">
    <property type="entry name" value="Aldolase class I"/>
    <property type="match status" value="1"/>
</dbReference>